<proteinExistence type="inferred from homology"/>
<keyword evidence="2" id="KW-1003">Cell membrane</keyword>
<evidence type="ECO:0000256" key="10">
    <source>
        <dbReference type="RuleBase" id="RU351113"/>
    </source>
</evidence>
<feature type="transmembrane region" description="Helical" evidence="10">
    <location>
        <begin position="337"/>
        <end position="356"/>
    </location>
</feature>
<evidence type="ECO:0000256" key="6">
    <source>
        <dbReference type="ARBA" id="ARBA00022989"/>
    </source>
</evidence>
<gene>
    <name evidence="12" type="primary">LOC100644795</name>
</gene>
<keyword evidence="4 10" id="KW-0812">Transmembrane</keyword>
<dbReference type="GO" id="GO:0005886">
    <property type="term" value="C:plasma membrane"/>
    <property type="evidence" value="ECO:0007669"/>
    <property type="project" value="UniProtKB-SubCell"/>
</dbReference>
<dbReference type="GeneID" id="100644795"/>
<feature type="transmembrane region" description="Helical" evidence="10">
    <location>
        <begin position="48"/>
        <end position="71"/>
    </location>
</feature>
<name>A0A9C6SJ83_BOMTE</name>
<feature type="transmembrane region" description="Helical" evidence="10">
    <location>
        <begin position="139"/>
        <end position="157"/>
    </location>
</feature>
<keyword evidence="8 10" id="KW-0675">Receptor</keyword>
<evidence type="ECO:0000256" key="2">
    <source>
        <dbReference type="ARBA" id="ARBA00022475"/>
    </source>
</evidence>
<feature type="transmembrane region" description="Helical" evidence="10">
    <location>
        <begin position="83"/>
        <end position="102"/>
    </location>
</feature>
<protein>
    <recommendedName>
        <fullName evidence="10">Odorant receptor</fullName>
    </recommendedName>
</protein>
<evidence type="ECO:0000256" key="9">
    <source>
        <dbReference type="ARBA" id="ARBA00023224"/>
    </source>
</evidence>
<evidence type="ECO:0000256" key="5">
    <source>
        <dbReference type="ARBA" id="ARBA00022725"/>
    </source>
</evidence>
<keyword evidence="7 10" id="KW-0472">Membrane</keyword>
<keyword evidence="9 10" id="KW-0807">Transducer</keyword>
<dbReference type="CTD" id="5578687"/>
<organism evidence="11 12">
    <name type="scientific">Bombus terrestris</name>
    <name type="common">Buff-tailed bumblebee</name>
    <name type="synonym">Apis terrestris</name>
    <dbReference type="NCBI Taxonomy" id="30195"/>
    <lineage>
        <taxon>Eukaryota</taxon>
        <taxon>Metazoa</taxon>
        <taxon>Ecdysozoa</taxon>
        <taxon>Arthropoda</taxon>
        <taxon>Hexapoda</taxon>
        <taxon>Insecta</taxon>
        <taxon>Pterygota</taxon>
        <taxon>Neoptera</taxon>
        <taxon>Endopterygota</taxon>
        <taxon>Hymenoptera</taxon>
        <taxon>Apocrita</taxon>
        <taxon>Aculeata</taxon>
        <taxon>Apoidea</taxon>
        <taxon>Anthophila</taxon>
        <taxon>Apidae</taxon>
        <taxon>Bombus</taxon>
        <taxon>Bombus</taxon>
    </lineage>
</organism>
<dbReference type="PANTHER" id="PTHR21137">
    <property type="entry name" value="ODORANT RECEPTOR"/>
    <property type="match status" value="1"/>
</dbReference>
<keyword evidence="5 10" id="KW-0552">Olfaction</keyword>
<sequence length="431" mass="49342">MQKQKSVVTEHDYEKDVGSSIQWNRWLLIPIGAWPNFRKSMIGKYFSSLINILCFGLIAFMFVSCGLYALIEIEELYHKIELLGPLIFFLMTFIKYYLLILHENDIREGCKRIEWDWKNIEHQEDRNIMTVNANYGRRLAAICTFFLFSAFAFHYIIVPISMGKVVDENGNLSFASLPFPVPGFIADVRYSPCNEIFYFIQTLTGAVMHTVTSAACSIAAVFAVHACGQMKVMMNWLEYLVDGRPDMSNTVNGRIAKIVIQHNRILKRILNFPSSTSIPPCYSGCNLYSSHFRFLALTENALQQISFVEFLGCMLIMCLLGYYLIMEWNSKDIMLSITHMALMTSFTFNIFIFCYIGELVAEQCKKVGEMTYMIDWYRLTGKKKLGCILIIAMSNSSIKFTAGNMIELSISTFSDVVKTAMAFLNMLRALT</sequence>
<dbReference type="OrthoDB" id="7539170at2759"/>
<evidence type="ECO:0000313" key="11">
    <source>
        <dbReference type="Proteomes" id="UP000835206"/>
    </source>
</evidence>
<dbReference type="InterPro" id="IPR004117">
    <property type="entry name" value="7tm6_olfct_rcpt"/>
</dbReference>
<evidence type="ECO:0000256" key="7">
    <source>
        <dbReference type="ARBA" id="ARBA00023136"/>
    </source>
</evidence>
<comment type="caution">
    <text evidence="10">Lacks conserved residue(s) required for the propagation of feature annotation.</text>
</comment>
<dbReference type="PANTHER" id="PTHR21137:SF35">
    <property type="entry name" value="ODORANT RECEPTOR 19A-RELATED"/>
    <property type="match status" value="1"/>
</dbReference>
<accession>A0A9C6SJ83</accession>
<dbReference type="GO" id="GO:0004984">
    <property type="term" value="F:olfactory receptor activity"/>
    <property type="evidence" value="ECO:0007669"/>
    <property type="project" value="InterPro"/>
</dbReference>
<feature type="transmembrane region" description="Helical" evidence="10">
    <location>
        <begin position="307"/>
        <end position="325"/>
    </location>
</feature>
<keyword evidence="11" id="KW-1185">Reference proteome</keyword>
<evidence type="ECO:0000313" key="12">
    <source>
        <dbReference type="RefSeq" id="XP_048267214.1"/>
    </source>
</evidence>
<evidence type="ECO:0000256" key="8">
    <source>
        <dbReference type="ARBA" id="ARBA00023170"/>
    </source>
</evidence>
<evidence type="ECO:0000256" key="1">
    <source>
        <dbReference type="ARBA" id="ARBA00004651"/>
    </source>
</evidence>
<evidence type="ECO:0000256" key="4">
    <source>
        <dbReference type="ARBA" id="ARBA00022692"/>
    </source>
</evidence>
<dbReference type="RefSeq" id="XP_048267214.1">
    <property type="nucleotide sequence ID" value="XM_048411257.1"/>
</dbReference>
<evidence type="ECO:0000256" key="3">
    <source>
        <dbReference type="ARBA" id="ARBA00022606"/>
    </source>
</evidence>
<dbReference type="AlphaFoldDB" id="A0A9C6SJ83"/>
<reference evidence="12" key="1">
    <citation type="submission" date="2025-08" db="UniProtKB">
        <authorList>
            <consortium name="RefSeq"/>
        </authorList>
    </citation>
    <scope>IDENTIFICATION</scope>
</reference>
<keyword evidence="3 10" id="KW-0716">Sensory transduction</keyword>
<dbReference type="Pfam" id="PF02949">
    <property type="entry name" value="7tm_6"/>
    <property type="match status" value="1"/>
</dbReference>
<comment type="subcellular location">
    <subcellularLocation>
        <location evidence="1 10">Cell membrane</location>
        <topology evidence="1 10">Multi-pass membrane protein</topology>
    </subcellularLocation>
</comment>
<dbReference type="Proteomes" id="UP000835206">
    <property type="component" value="Chromosome 2"/>
</dbReference>
<feature type="transmembrane region" description="Helical" evidence="10">
    <location>
        <begin position="196"/>
        <end position="224"/>
    </location>
</feature>
<comment type="similarity">
    <text evidence="10">Belongs to the insect chemoreceptor superfamily. Heteromeric odorant receptor channel (TC 1.A.69) family.</text>
</comment>
<dbReference type="GO" id="GO:0005549">
    <property type="term" value="F:odorant binding"/>
    <property type="evidence" value="ECO:0007669"/>
    <property type="project" value="InterPro"/>
</dbReference>
<dbReference type="KEGG" id="bter:100644795"/>
<dbReference type="GO" id="GO:0007165">
    <property type="term" value="P:signal transduction"/>
    <property type="evidence" value="ECO:0007669"/>
    <property type="project" value="UniProtKB-KW"/>
</dbReference>
<keyword evidence="6 10" id="KW-1133">Transmembrane helix</keyword>